<feature type="coiled-coil region" evidence="1">
    <location>
        <begin position="58"/>
        <end position="100"/>
    </location>
</feature>
<dbReference type="eggNOG" id="ENOG502SU9B">
    <property type="taxonomic scope" value="Eukaryota"/>
</dbReference>
<dbReference type="EMBL" id="CM000638">
    <property type="protein sequence ID" value="EED96196.1"/>
    <property type="molecule type" value="Genomic_DNA"/>
</dbReference>
<reference evidence="3 4" key="2">
    <citation type="journal article" date="2008" name="Nature">
        <title>The Phaeodactylum genome reveals the evolutionary history of diatom genomes.</title>
        <authorList>
            <person name="Bowler C."/>
            <person name="Allen A.E."/>
            <person name="Badger J.H."/>
            <person name="Grimwood J."/>
            <person name="Jabbari K."/>
            <person name="Kuo A."/>
            <person name="Maheswari U."/>
            <person name="Martens C."/>
            <person name="Maumus F."/>
            <person name="Otillar R.P."/>
            <person name="Rayko E."/>
            <person name="Salamov A."/>
            <person name="Vandepoele K."/>
            <person name="Beszteri B."/>
            <person name="Gruber A."/>
            <person name="Heijde M."/>
            <person name="Katinka M."/>
            <person name="Mock T."/>
            <person name="Valentin K."/>
            <person name="Verret F."/>
            <person name="Berges J.A."/>
            <person name="Brownlee C."/>
            <person name="Cadoret J.P."/>
            <person name="Chiovitti A."/>
            <person name="Choi C.J."/>
            <person name="Coesel S."/>
            <person name="De Martino A."/>
            <person name="Detter J.C."/>
            <person name="Durkin C."/>
            <person name="Falciatore A."/>
            <person name="Fournet J."/>
            <person name="Haruta M."/>
            <person name="Huysman M.J."/>
            <person name="Jenkins B.D."/>
            <person name="Jiroutova K."/>
            <person name="Jorgensen R.E."/>
            <person name="Joubert Y."/>
            <person name="Kaplan A."/>
            <person name="Kroger N."/>
            <person name="Kroth P.G."/>
            <person name="La Roche J."/>
            <person name="Lindquist E."/>
            <person name="Lommer M."/>
            <person name="Martin-Jezequel V."/>
            <person name="Lopez P.J."/>
            <person name="Lucas S."/>
            <person name="Mangogna M."/>
            <person name="McGinnis K."/>
            <person name="Medlin L.K."/>
            <person name="Montsant A."/>
            <person name="Oudot-Le Secq M.P."/>
            <person name="Napoli C."/>
            <person name="Obornik M."/>
            <person name="Parker M.S."/>
            <person name="Petit J.L."/>
            <person name="Porcel B.M."/>
            <person name="Poulsen N."/>
            <person name="Robison M."/>
            <person name="Rychlewski L."/>
            <person name="Rynearson T.A."/>
            <person name="Schmutz J."/>
            <person name="Shapiro H."/>
            <person name="Siaut M."/>
            <person name="Stanley M."/>
            <person name="Sussman M.R."/>
            <person name="Taylor A.R."/>
            <person name="Vardi A."/>
            <person name="von Dassow P."/>
            <person name="Vyverman W."/>
            <person name="Willis A."/>
            <person name="Wyrwicz L.S."/>
            <person name="Rokhsar D.S."/>
            <person name="Weissenbach J."/>
            <person name="Armbrust E.V."/>
            <person name="Green B.R."/>
            <person name="Van de Peer Y."/>
            <person name="Grigoriev I.V."/>
        </authorList>
    </citation>
    <scope>NUCLEOTIDE SEQUENCE [LARGE SCALE GENOMIC DNA]</scope>
    <source>
        <strain evidence="3 4">CCMP1335</strain>
    </source>
</reference>
<evidence type="ECO:0000313" key="3">
    <source>
        <dbReference type="EMBL" id="EED96196.1"/>
    </source>
</evidence>
<keyword evidence="4" id="KW-1185">Reference proteome</keyword>
<protein>
    <submittedName>
        <fullName evidence="3">Uncharacterized protein</fullName>
    </submittedName>
</protein>
<feature type="compositionally biased region" description="Low complexity" evidence="2">
    <location>
        <begin position="113"/>
        <end position="133"/>
    </location>
</feature>
<reference evidence="3 4" key="1">
    <citation type="journal article" date="2004" name="Science">
        <title>The genome of the diatom Thalassiosira pseudonana: ecology, evolution, and metabolism.</title>
        <authorList>
            <person name="Armbrust E.V."/>
            <person name="Berges J.A."/>
            <person name="Bowler C."/>
            <person name="Green B.R."/>
            <person name="Martinez D."/>
            <person name="Putnam N.H."/>
            <person name="Zhou S."/>
            <person name="Allen A.E."/>
            <person name="Apt K.E."/>
            <person name="Bechner M."/>
            <person name="Brzezinski M.A."/>
            <person name="Chaal B.K."/>
            <person name="Chiovitti A."/>
            <person name="Davis A.K."/>
            <person name="Demarest M.S."/>
            <person name="Detter J.C."/>
            <person name="Glavina T."/>
            <person name="Goodstein D."/>
            <person name="Hadi M.Z."/>
            <person name="Hellsten U."/>
            <person name="Hildebrand M."/>
            <person name="Jenkins B.D."/>
            <person name="Jurka J."/>
            <person name="Kapitonov V.V."/>
            <person name="Kroger N."/>
            <person name="Lau W.W."/>
            <person name="Lane T.W."/>
            <person name="Larimer F.W."/>
            <person name="Lippmeier J.C."/>
            <person name="Lucas S."/>
            <person name="Medina M."/>
            <person name="Montsant A."/>
            <person name="Obornik M."/>
            <person name="Parker M.S."/>
            <person name="Palenik B."/>
            <person name="Pazour G.J."/>
            <person name="Richardson P.M."/>
            <person name="Rynearson T.A."/>
            <person name="Saito M.A."/>
            <person name="Schwartz D.C."/>
            <person name="Thamatrakoln K."/>
            <person name="Valentin K."/>
            <person name="Vardi A."/>
            <person name="Wilkerson F.P."/>
            <person name="Rokhsar D.S."/>
        </authorList>
    </citation>
    <scope>NUCLEOTIDE SEQUENCE [LARGE SCALE GENOMIC DNA]</scope>
    <source>
        <strain evidence="3 4">CCMP1335</strain>
    </source>
</reference>
<organism evidence="3 4">
    <name type="scientific">Thalassiosira pseudonana</name>
    <name type="common">Marine diatom</name>
    <name type="synonym">Cyclotella nana</name>
    <dbReference type="NCBI Taxonomy" id="35128"/>
    <lineage>
        <taxon>Eukaryota</taxon>
        <taxon>Sar</taxon>
        <taxon>Stramenopiles</taxon>
        <taxon>Ochrophyta</taxon>
        <taxon>Bacillariophyta</taxon>
        <taxon>Coscinodiscophyceae</taxon>
        <taxon>Thalassiosirophycidae</taxon>
        <taxon>Thalassiosirales</taxon>
        <taxon>Thalassiosiraceae</taxon>
        <taxon>Thalassiosira</taxon>
    </lineage>
</organism>
<dbReference type="InParanoid" id="B8BSW2"/>
<dbReference type="OMA" id="NKRWNHR"/>
<name>B8BSW2_THAPS</name>
<sequence>MKVHATTVLLIGNTVAPATSFNYLRVSSRKRALNYPLYGRPSTHESSSIKQVPTEADALALLNEAELLRAQASELQQQLNEEKEERIRKERERIDSLIDALLFHGTTNNNDESNASSLSSSIQAAQQQPRSQQQLVNTEAKVAELLIQKRLNYDMVNQMFDRICELSNRPQSIDSCSPLLSLLLDAACKVDCLEKEDNPNKRWNHRVERDLRRKLFALGYGIRIEDVEKKERVRSITGEKDCY</sequence>
<dbReference type="RefSeq" id="XP_002286555.1">
    <property type="nucleotide sequence ID" value="XM_002286519.1"/>
</dbReference>
<dbReference type="GeneID" id="7449143"/>
<evidence type="ECO:0000256" key="2">
    <source>
        <dbReference type="SAM" id="MobiDB-lite"/>
    </source>
</evidence>
<dbReference type="HOGENOM" id="CLU_1144555_0_0_1"/>
<gene>
    <name evidence="3" type="ORF">THAPSDRAFT_942</name>
</gene>
<dbReference type="PaxDb" id="35128-Thaps942"/>
<dbReference type="AlphaFoldDB" id="B8BSW2"/>
<evidence type="ECO:0000256" key="1">
    <source>
        <dbReference type="SAM" id="Coils"/>
    </source>
</evidence>
<evidence type="ECO:0000313" key="4">
    <source>
        <dbReference type="Proteomes" id="UP000001449"/>
    </source>
</evidence>
<proteinExistence type="predicted"/>
<dbReference type="Proteomes" id="UP000001449">
    <property type="component" value="Chromosome 1"/>
</dbReference>
<accession>B8BSW2</accession>
<keyword evidence="1" id="KW-0175">Coiled coil</keyword>
<feature type="region of interest" description="Disordered" evidence="2">
    <location>
        <begin position="108"/>
        <end position="133"/>
    </location>
</feature>
<dbReference type="KEGG" id="tps:THAPSDRAFT_942"/>